<keyword evidence="3" id="KW-1185">Reference proteome</keyword>
<evidence type="ECO:0000313" key="2">
    <source>
        <dbReference type="EMBL" id="MBE9030572.1"/>
    </source>
</evidence>
<evidence type="ECO:0000256" key="1">
    <source>
        <dbReference type="ARBA" id="ARBA00022737"/>
    </source>
</evidence>
<sequence>MNIRQIAFNTCTPDDVGDGPSIQQLLTDFDQGRRNFRRISLPVADLHNADLRHHEAILDGQNLSQIDLAQSRLIRTSWRRTILVEADFNQALLWCANFNEATAIRTNFNRTMAVRSQFRQADLHGASFVYADLRLADFSNADLSKTNLDGADLRYANLSGANLAGANLSQVRLDGADLTGADLYRTRMQHTMFDRTCLKNVNLAGTAFVAFDLDQASELFKPSLTP</sequence>
<comment type="caution">
    <text evidence="2">The sequence shown here is derived from an EMBL/GenBank/DDBJ whole genome shotgun (WGS) entry which is preliminary data.</text>
</comment>
<dbReference type="PANTHER" id="PTHR47485:SF1">
    <property type="entry name" value="THYLAKOID LUMENAL 17.4 KDA PROTEIN, CHLOROPLASTIC"/>
    <property type="match status" value="1"/>
</dbReference>
<name>A0A928Z416_9CYAN</name>
<organism evidence="2 3">
    <name type="scientific">Romeriopsis navalis LEGE 11480</name>
    <dbReference type="NCBI Taxonomy" id="2777977"/>
    <lineage>
        <taxon>Bacteria</taxon>
        <taxon>Bacillati</taxon>
        <taxon>Cyanobacteriota</taxon>
        <taxon>Cyanophyceae</taxon>
        <taxon>Leptolyngbyales</taxon>
        <taxon>Leptolyngbyaceae</taxon>
        <taxon>Romeriopsis</taxon>
        <taxon>Romeriopsis navalis</taxon>
    </lineage>
</organism>
<dbReference type="InterPro" id="IPR001646">
    <property type="entry name" value="5peptide_repeat"/>
</dbReference>
<accession>A0A928Z416</accession>
<dbReference type="Proteomes" id="UP000625316">
    <property type="component" value="Unassembled WGS sequence"/>
</dbReference>
<keyword evidence="1" id="KW-0677">Repeat</keyword>
<dbReference type="Gene3D" id="2.160.20.80">
    <property type="entry name" value="E3 ubiquitin-protein ligase SopA"/>
    <property type="match status" value="1"/>
</dbReference>
<dbReference type="PANTHER" id="PTHR47485">
    <property type="entry name" value="THYLAKOID LUMENAL 17.4 KDA PROTEIN, CHLOROPLASTIC"/>
    <property type="match status" value="1"/>
</dbReference>
<dbReference type="RefSeq" id="WP_264325402.1">
    <property type="nucleotide sequence ID" value="NZ_JADEXQ010000039.1"/>
</dbReference>
<dbReference type="AlphaFoldDB" id="A0A928Z416"/>
<evidence type="ECO:0000313" key="3">
    <source>
        <dbReference type="Proteomes" id="UP000625316"/>
    </source>
</evidence>
<reference evidence="2" key="1">
    <citation type="submission" date="2020-10" db="EMBL/GenBank/DDBJ databases">
        <authorList>
            <person name="Castelo-Branco R."/>
            <person name="Eusebio N."/>
            <person name="Adriana R."/>
            <person name="Vieira A."/>
            <person name="Brugerolle De Fraissinette N."/>
            <person name="Rezende De Castro R."/>
            <person name="Schneider M.P."/>
            <person name="Vasconcelos V."/>
            <person name="Leao P.N."/>
        </authorList>
    </citation>
    <scope>NUCLEOTIDE SEQUENCE</scope>
    <source>
        <strain evidence="2">LEGE 11480</strain>
    </source>
</reference>
<dbReference type="SUPFAM" id="SSF141571">
    <property type="entry name" value="Pentapeptide repeat-like"/>
    <property type="match status" value="1"/>
</dbReference>
<dbReference type="EMBL" id="JADEXQ010000039">
    <property type="protein sequence ID" value="MBE9030572.1"/>
    <property type="molecule type" value="Genomic_DNA"/>
</dbReference>
<dbReference type="Pfam" id="PF00805">
    <property type="entry name" value="Pentapeptide"/>
    <property type="match status" value="3"/>
</dbReference>
<proteinExistence type="predicted"/>
<gene>
    <name evidence="2" type="ORF">IQ266_12610</name>
</gene>
<protein>
    <submittedName>
        <fullName evidence="2">Pentapeptide repeat-containing protein</fullName>
    </submittedName>
</protein>